<feature type="transmembrane region" description="Helical" evidence="2">
    <location>
        <begin position="356"/>
        <end position="377"/>
    </location>
</feature>
<dbReference type="AlphaFoldDB" id="A0A8S3ZQQ0"/>
<dbReference type="Proteomes" id="UP000678393">
    <property type="component" value="Unassembled WGS sequence"/>
</dbReference>
<gene>
    <name evidence="3" type="ORF">CUNI_LOCUS14339</name>
</gene>
<keyword evidence="2" id="KW-0472">Membrane</keyword>
<accession>A0A8S3ZQQ0</accession>
<proteinExistence type="predicted"/>
<dbReference type="OrthoDB" id="6247498at2759"/>
<sequence length="1106" mass="128304">EVNIFSLFPHFDSMDRQFTCHLQYVPPPQLYSITYSVRAPSINFNTTPQHFTITPSSRFDHERRLSNFDFMSALHDTRLKLEEELVLSGDHIELTHYHDSLMKPYTVRELKTPSDLNKQKTFTQNFASKSSYIQFERPFLYSSLTWYKDGCYKNVSEIYPNQTIHREDFIPVMARKNIIELQPNKALFRNREFSYQLYHRDRAPYIKFYVERGKSVLQHLQGTSVKGKLVPSSLYGRVSWHHETSTWKLVFSATQSECPSVISLKIFTQLMTGCAGYFDLLVNCPKDFTVTFNFSTGMSDLPDIFILQINDSATTHNMVLSSVYPPLYVDEVNTRTNGQHDEGFFTREHSNSFVNIWIPIIIVVTLTLFLLIIIYFSHKCINSRVEKVDVTFHGNHEGETVALNNQREEVNQTVIATGARPQPKCYIFVFVVLYIIYSLVFTFSVTFSIIYFSHSSMWANLTNSEHLGKELHLQVNKSLHDIQKFEEKERLRLFTSYQERRKACMHHLEHENKKLLQDYEITTREQVNAIFVENGTLHYFTNEIQKQNISAYLQQIHSFVTDCNKTLHSIVDRFQANYFQFIRNTANSDWLKVPRQIFLHQDGEDPNMKYLSSTQVKQFASWLEIDKNEELFAVRENVFGRLTNIPVPHVSTPDITFPSLHPQFQQELPEVELHHHWYSVLEPLLTEASASVNSSTNTSSPADLQRSRRDAEMFGLSGNLKHNPDSNTFPNNRRGGKDNSAFRNSSSFNKNISYKPNPHKQTGSVEAIHDLDDFHKLDMDVISVEEDVAFTSDMLLDEPHMTEDLKSESHSSSESDSESTNNNKFYILIAAFLILDVVLWVYRISWLSSQLYAARHGYADRIPTDETCKQVLEIQTAYHLPAFENPHDDSSGYYVDVKESLYVSDRESDMTFLQTLPTPKSKDDILQKIWNEKMNKSEDRAVVRMQKCFLVRWYGDLRRVLNRMFLSQLMWQGSVTFLAISFLCVFVYCVELWLTAENFQTLVGGQSAAADVQWYLDTSDRYLHGLAQQLTFELHRLKHLCDHEVDMLTDIFFKTVSLQTSMFTATLQGLCREAKGKNCDKILAYQSTGGRIVGCNFLPLQAQTFH</sequence>
<evidence type="ECO:0008006" key="5">
    <source>
        <dbReference type="Google" id="ProtNLM"/>
    </source>
</evidence>
<evidence type="ECO:0000256" key="1">
    <source>
        <dbReference type="SAM" id="MobiDB-lite"/>
    </source>
</evidence>
<feature type="region of interest" description="Disordered" evidence="1">
    <location>
        <begin position="715"/>
        <end position="763"/>
    </location>
</feature>
<organism evidence="3 4">
    <name type="scientific">Candidula unifasciata</name>
    <dbReference type="NCBI Taxonomy" id="100452"/>
    <lineage>
        <taxon>Eukaryota</taxon>
        <taxon>Metazoa</taxon>
        <taxon>Spiralia</taxon>
        <taxon>Lophotrochozoa</taxon>
        <taxon>Mollusca</taxon>
        <taxon>Gastropoda</taxon>
        <taxon>Heterobranchia</taxon>
        <taxon>Euthyneura</taxon>
        <taxon>Panpulmonata</taxon>
        <taxon>Eupulmonata</taxon>
        <taxon>Stylommatophora</taxon>
        <taxon>Helicina</taxon>
        <taxon>Helicoidea</taxon>
        <taxon>Geomitridae</taxon>
        <taxon>Candidula</taxon>
    </lineage>
</organism>
<evidence type="ECO:0000256" key="2">
    <source>
        <dbReference type="SAM" id="Phobius"/>
    </source>
</evidence>
<evidence type="ECO:0000313" key="4">
    <source>
        <dbReference type="Proteomes" id="UP000678393"/>
    </source>
</evidence>
<evidence type="ECO:0000313" key="3">
    <source>
        <dbReference type="EMBL" id="CAG5128781.1"/>
    </source>
</evidence>
<protein>
    <recommendedName>
        <fullName evidence="5">Transmembrane protein</fullName>
    </recommendedName>
</protein>
<feature type="transmembrane region" description="Helical" evidence="2">
    <location>
        <begin position="969"/>
        <end position="994"/>
    </location>
</feature>
<keyword evidence="2" id="KW-0812">Transmembrane</keyword>
<feature type="compositionally biased region" description="Polar residues" evidence="1">
    <location>
        <begin position="741"/>
        <end position="763"/>
    </location>
</feature>
<feature type="non-terminal residue" evidence="3">
    <location>
        <position position="1106"/>
    </location>
</feature>
<comment type="caution">
    <text evidence="3">The sequence shown here is derived from an EMBL/GenBank/DDBJ whole genome shotgun (WGS) entry which is preliminary data.</text>
</comment>
<reference evidence="3" key="1">
    <citation type="submission" date="2021-04" db="EMBL/GenBank/DDBJ databases">
        <authorList>
            <consortium name="Molecular Ecology Group"/>
        </authorList>
    </citation>
    <scope>NUCLEOTIDE SEQUENCE</scope>
</reference>
<feature type="non-terminal residue" evidence="3">
    <location>
        <position position="1"/>
    </location>
</feature>
<keyword evidence="2" id="KW-1133">Transmembrane helix</keyword>
<feature type="transmembrane region" description="Helical" evidence="2">
    <location>
        <begin position="425"/>
        <end position="452"/>
    </location>
</feature>
<name>A0A8S3ZQQ0_9EUPU</name>
<keyword evidence="4" id="KW-1185">Reference proteome</keyword>
<feature type="transmembrane region" description="Helical" evidence="2">
    <location>
        <begin position="825"/>
        <end position="842"/>
    </location>
</feature>
<dbReference type="EMBL" id="CAJHNH020003221">
    <property type="protein sequence ID" value="CAG5128781.1"/>
    <property type="molecule type" value="Genomic_DNA"/>
</dbReference>